<reference evidence="1 2" key="1">
    <citation type="submission" date="2020-08" db="EMBL/GenBank/DDBJ databases">
        <title>Genomic Encyclopedia of Type Strains, Phase IV (KMG-IV): sequencing the most valuable type-strain genomes for metagenomic binning, comparative biology and taxonomic classification.</title>
        <authorList>
            <person name="Goeker M."/>
        </authorList>
    </citation>
    <scope>NUCLEOTIDE SEQUENCE [LARGE SCALE GENOMIC DNA]</scope>
    <source>
        <strain evidence="1 2">DSM 10633</strain>
    </source>
</reference>
<evidence type="ECO:0000313" key="1">
    <source>
        <dbReference type="EMBL" id="MBB5149656.1"/>
    </source>
</evidence>
<dbReference type="Proteomes" id="UP000557217">
    <property type="component" value="Unassembled WGS sequence"/>
</dbReference>
<dbReference type="AlphaFoldDB" id="A0A840Q3R1"/>
<dbReference type="EMBL" id="JACHGZ010000025">
    <property type="protein sequence ID" value="MBB5149656.1"/>
    <property type="molecule type" value="Genomic_DNA"/>
</dbReference>
<evidence type="ECO:0000313" key="2">
    <source>
        <dbReference type="Proteomes" id="UP000557217"/>
    </source>
</evidence>
<gene>
    <name evidence="1" type="ORF">HNR36_002048</name>
</gene>
<accession>A0A840Q3R1</accession>
<keyword evidence="2" id="KW-1185">Reference proteome</keyword>
<sequence>MGTVLLLVVCASFLTAILTAGREGDYTEE</sequence>
<comment type="caution">
    <text evidence="1">The sequence shown here is derived from an EMBL/GenBank/DDBJ whole genome shotgun (WGS) entry which is preliminary data.</text>
</comment>
<protein>
    <submittedName>
        <fullName evidence="1">Uncharacterized protein</fullName>
    </submittedName>
</protein>
<proteinExistence type="predicted"/>
<name>A0A840Q3R1_URETH</name>
<organism evidence="1 2">
    <name type="scientific">Ureibacillus thermosphaericus</name>
    <dbReference type="NCBI Taxonomy" id="51173"/>
    <lineage>
        <taxon>Bacteria</taxon>
        <taxon>Bacillati</taxon>
        <taxon>Bacillota</taxon>
        <taxon>Bacilli</taxon>
        <taxon>Bacillales</taxon>
        <taxon>Caryophanaceae</taxon>
        <taxon>Ureibacillus</taxon>
    </lineage>
</organism>